<evidence type="ECO:0000256" key="2">
    <source>
        <dbReference type="SAM" id="SignalP"/>
    </source>
</evidence>
<dbReference type="EMBL" id="QSGO01000007">
    <property type="protein sequence ID" value="RHB35050.1"/>
    <property type="molecule type" value="Genomic_DNA"/>
</dbReference>
<feature type="chain" id="PRO_5018991496" evidence="2">
    <location>
        <begin position="20"/>
        <end position="172"/>
    </location>
</feature>
<dbReference type="InterPro" id="IPR027385">
    <property type="entry name" value="Beta-barrel_OMP"/>
</dbReference>
<reference evidence="4 5" key="1">
    <citation type="submission" date="2018-08" db="EMBL/GenBank/DDBJ databases">
        <title>A genome reference for cultivated species of the human gut microbiota.</title>
        <authorList>
            <person name="Zou Y."/>
            <person name="Xue W."/>
            <person name="Luo G."/>
        </authorList>
    </citation>
    <scope>NUCLEOTIDE SEQUENCE [LARGE SCALE GENOMIC DNA]</scope>
    <source>
        <strain evidence="4 5">AM40-30BH</strain>
    </source>
</reference>
<organism evidence="4 5">
    <name type="scientific">Bacteroides nordii</name>
    <dbReference type="NCBI Taxonomy" id="291645"/>
    <lineage>
        <taxon>Bacteria</taxon>
        <taxon>Pseudomonadati</taxon>
        <taxon>Bacteroidota</taxon>
        <taxon>Bacteroidia</taxon>
        <taxon>Bacteroidales</taxon>
        <taxon>Bacteroidaceae</taxon>
        <taxon>Bacteroides</taxon>
    </lineage>
</organism>
<gene>
    <name evidence="4" type="ORF">DW888_11400</name>
</gene>
<dbReference type="Gene3D" id="2.40.160.20">
    <property type="match status" value="1"/>
</dbReference>
<feature type="signal peptide" evidence="2">
    <location>
        <begin position="1"/>
        <end position="19"/>
    </location>
</feature>
<evidence type="ECO:0000313" key="4">
    <source>
        <dbReference type="EMBL" id="RHB35050.1"/>
    </source>
</evidence>
<evidence type="ECO:0000313" key="5">
    <source>
        <dbReference type="Proteomes" id="UP000284379"/>
    </source>
</evidence>
<evidence type="ECO:0000256" key="1">
    <source>
        <dbReference type="ARBA" id="ARBA00022729"/>
    </source>
</evidence>
<name>A0A413VN60_9BACE</name>
<keyword evidence="1 2" id="KW-0732">Signal</keyword>
<accession>A0A413VN60</accession>
<dbReference type="InterPro" id="IPR011250">
    <property type="entry name" value="OMP/PagP_B-barrel"/>
</dbReference>
<proteinExistence type="predicted"/>
<feature type="domain" description="Outer membrane protein beta-barrel" evidence="3">
    <location>
        <begin position="7"/>
        <end position="162"/>
    </location>
</feature>
<sequence length="172" mass="19226">MKKLLVFLFVVVATLSVNAQDIYMGGTFNLWRNTDANRTNFTIAPEVGYNLSEKWAVGVTFSYAHDYLKGLKTNSVAIAPYARFSYYENKIVRLFVDGGLGFSTSRVKDADDAINGYEIGLQPGIALKLNKSFSLVAKCGFVGFRDDYTVKEDGFGISLRSEDLSFGFHYEF</sequence>
<dbReference type="Proteomes" id="UP000284379">
    <property type="component" value="Unassembled WGS sequence"/>
</dbReference>
<dbReference type="AlphaFoldDB" id="A0A413VN60"/>
<evidence type="ECO:0000259" key="3">
    <source>
        <dbReference type="Pfam" id="PF13505"/>
    </source>
</evidence>
<comment type="caution">
    <text evidence="4">The sequence shown here is derived from an EMBL/GenBank/DDBJ whole genome shotgun (WGS) entry which is preliminary data.</text>
</comment>
<protein>
    <submittedName>
        <fullName evidence="4">DUF481 domain-containing protein</fullName>
    </submittedName>
</protein>
<dbReference type="Pfam" id="PF13505">
    <property type="entry name" value="OMP_b-brl"/>
    <property type="match status" value="1"/>
</dbReference>
<dbReference type="SUPFAM" id="SSF56925">
    <property type="entry name" value="OMPA-like"/>
    <property type="match status" value="1"/>
</dbReference>
<dbReference type="RefSeq" id="WP_002559926.1">
    <property type="nucleotide sequence ID" value="NZ_BMBN01000005.1"/>
</dbReference>